<comment type="similarity">
    <text evidence="2 9">Belongs to the resistance-nodulation-cell division (RND) (TC 2.A.6) family.</text>
</comment>
<dbReference type="OrthoDB" id="9757904at2"/>
<feature type="transmembrane region" description="Helical" evidence="9">
    <location>
        <begin position="920"/>
        <end position="943"/>
    </location>
</feature>
<feature type="transmembrane region" description="Helical" evidence="9">
    <location>
        <begin position="894"/>
        <end position="914"/>
    </location>
</feature>
<sequence length="1043" mass="112458">MAHFFIQRPVFAWVLAIMVMLAGIISIILLPIAQYPTIAPPAIQISATYPGASAKTAEDSVTQVIEQQMNGLDNLLYMSSTSDSFGNITTTLTFDAGTDPDIAQVQVQNKLSAATPLLPLEVQNQGVKVEKASSSILMVIGFVSDDPSLTNEDISDYISSNVLDPLSRVDGVGQTQLFGAEYAMRIWLNPYHLENYDLMPSDIVAAIQEQNAQVSAGQLGAAPAVPGQQLNATITAQSRLQTVAQFENILLKVNPDGSQVLMEDVAKVQLGSASYQTVSNYNKQPATGISIALATGKNALETAKAVRTKLDELVPFFPEGITVVYPYDTTPFIEISIEEVVKTLLEAIFLVFLVMLLFLQSFRATLIPTIAVPVVVLGTFAVLLTLGYSINTLTMFALVLAIGLLVDDAIVVVENVERIMEEEGLGAREATEKSMTQITSALVGIGMVLCAVFIPMAFFAGSTGAIYRQFSITIVTAVALSVMVAIILTPTLCIGLLKTTDGHKTTGFAGWFNRNFTKATDKYTAAVTFITHRSARFLLIYLGVSVVMALLFLRLPSSFLPDEDQGIMMSMVQLPSGSTQEQTLKILSKVEDHFLDAEKENVKSVFSVSGFSFAGSGANTGMMFIALNDWDERTAASDKVNAIVRRAMAAFTEIPQALIFAFAPPAIMELGNATGFDMFLQDRSGLGHEKMTEARNQLLGMAAQSPNLLQVRPNGLNDTPQYHIQIDQLKARALGVSINDINSTLGTALGSNYVNDFVDRGRIKQVYVQADMPYRMNPEDIMEWKVRNQSGEMVAMRVFSKGEWTYGSPRLERYNGTSAMEILGEPAAGVSTGEAMLEMEQIVSQLPQGVGLEWTGMSYQERISSGQAPLLYALSILIVFLCLAALYESWAVPFSVILIIPLGVLGAVSATLLFGLDNDVYFQVGLLTTIGLGSKNAIMIVEFAKAYHDSGEDMFKAAIHAAKIRLRPILMTSLAFGMGVAPLAISSGAGSGAQNAVGTGVVGGVITATFLGIFFVPLFFVVVTRVFHGPDTSPTPAEETPHD</sequence>
<feature type="transmembrane region" description="Helical" evidence="9">
    <location>
        <begin position="870"/>
        <end position="887"/>
    </location>
</feature>
<comment type="caution">
    <text evidence="9">Lacks conserved residue(s) required for the propagation of feature annotation.</text>
</comment>
<dbReference type="FunFam" id="3.30.2090.10:FF:000002">
    <property type="entry name" value="Efflux pump membrane transporter"/>
    <property type="match status" value="1"/>
</dbReference>
<dbReference type="EMBL" id="PYMH01000002">
    <property type="protein sequence ID" value="PSU34745.1"/>
    <property type="molecule type" value="Genomic_DNA"/>
</dbReference>
<dbReference type="PRINTS" id="PR00702">
    <property type="entry name" value="ACRIFLAVINRP"/>
</dbReference>
<dbReference type="Gene3D" id="3.30.70.1440">
    <property type="entry name" value="Multidrug efflux transporter AcrB pore domain"/>
    <property type="match status" value="1"/>
</dbReference>
<dbReference type="Gene3D" id="3.30.2090.10">
    <property type="entry name" value="Multidrug efflux transporter AcrB TolC docking domain, DN and DC subdomains"/>
    <property type="match status" value="2"/>
</dbReference>
<feature type="transmembrane region" description="Helical" evidence="9">
    <location>
        <begin position="366"/>
        <end position="390"/>
    </location>
</feature>
<dbReference type="FunFam" id="3.30.70.1430:FF:000001">
    <property type="entry name" value="Efflux pump membrane transporter"/>
    <property type="match status" value="1"/>
</dbReference>
<feature type="transmembrane region" description="Helical" evidence="9">
    <location>
        <begin position="472"/>
        <end position="497"/>
    </location>
</feature>
<evidence type="ECO:0000313" key="10">
    <source>
        <dbReference type="EMBL" id="PSU34745.1"/>
    </source>
</evidence>
<gene>
    <name evidence="10" type="ORF">C9I99_06525</name>
</gene>
<dbReference type="Gene3D" id="3.30.70.1430">
    <property type="entry name" value="Multidrug efflux transporter AcrB pore domain"/>
    <property type="match status" value="2"/>
</dbReference>
<feature type="transmembrane region" description="Helical" evidence="9">
    <location>
        <begin position="537"/>
        <end position="555"/>
    </location>
</feature>
<evidence type="ECO:0000256" key="1">
    <source>
        <dbReference type="ARBA" id="ARBA00004429"/>
    </source>
</evidence>
<dbReference type="SUPFAM" id="SSF82714">
    <property type="entry name" value="Multidrug efflux transporter AcrB TolC docking domain, DN and DC subdomains"/>
    <property type="match status" value="2"/>
</dbReference>
<dbReference type="AlphaFoldDB" id="A0A2T3J0Y5"/>
<evidence type="ECO:0000256" key="7">
    <source>
        <dbReference type="ARBA" id="ARBA00022989"/>
    </source>
</evidence>
<dbReference type="FunFam" id="3.30.2090.10:FF:000001">
    <property type="entry name" value="Efflux pump membrane transporter"/>
    <property type="match status" value="1"/>
</dbReference>
<dbReference type="NCBIfam" id="TIGR00915">
    <property type="entry name" value="2A0602"/>
    <property type="match status" value="1"/>
</dbReference>
<evidence type="ECO:0000313" key="11">
    <source>
        <dbReference type="Proteomes" id="UP000241222"/>
    </source>
</evidence>
<dbReference type="InterPro" id="IPR004764">
    <property type="entry name" value="MdtF-like"/>
</dbReference>
<keyword evidence="5 9" id="KW-0997">Cell inner membrane</keyword>
<feature type="transmembrane region" description="Helical" evidence="9">
    <location>
        <begin position="997"/>
        <end position="1023"/>
    </location>
</feature>
<keyword evidence="4" id="KW-1003">Cell membrane</keyword>
<dbReference type="Proteomes" id="UP000241222">
    <property type="component" value="Unassembled WGS sequence"/>
</dbReference>
<dbReference type="InterPro" id="IPR027463">
    <property type="entry name" value="AcrB_DN_DC_subdom"/>
</dbReference>
<evidence type="ECO:0000256" key="3">
    <source>
        <dbReference type="ARBA" id="ARBA00022448"/>
    </source>
</evidence>
<dbReference type="GO" id="GO:0042910">
    <property type="term" value="F:xenobiotic transmembrane transporter activity"/>
    <property type="evidence" value="ECO:0007669"/>
    <property type="project" value="TreeGrafter"/>
</dbReference>
<keyword evidence="11" id="KW-1185">Reference proteome</keyword>
<dbReference type="SUPFAM" id="SSF82866">
    <property type="entry name" value="Multidrug efflux transporter AcrB transmembrane domain"/>
    <property type="match status" value="2"/>
</dbReference>
<dbReference type="FunFam" id="3.30.70.1430:FF:000002">
    <property type="entry name" value="Efflux pump membrane transporter"/>
    <property type="match status" value="1"/>
</dbReference>
<dbReference type="SUPFAM" id="SSF82693">
    <property type="entry name" value="Multidrug efflux transporter AcrB pore domain, PN1, PN2, PC1 and PC2 subdomains"/>
    <property type="match status" value="4"/>
</dbReference>
<proteinExistence type="inferred from homology"/>
<accession>A0A2T3J0Y5</accession>
<feature type="transmembrane region" description="Helical" evidence="9">
    <location>
        <begin position="340"/>
        <end position="359"/>
    </location>
</feature>
<dbReference type="Pfam" id="PF00873">
    <property type="entry name" value="ACR_tran"/>
    <property type="match status" value="1"/>
</dbReference>
<comment type="subcellular location">
    <subcellularLocation>
        <location evidence="1 9">Cell inner membrane</location>
        <topology evidence="1 9">Multi-pass membrane protein</topology>
    </subcellularLocation>
</comment>
<evidence type="ECO:0000256" key="5">
    <source>
        <dbReference type="ARBA" id="ARBA00022519"/>
    </source>
</evidence>
<feature type="transmembrane region" description="Helical" evidence="9">
    <location>
        <begin position="12"/>
        <end position="33"/>
    </location>
</feature>
<reference evidence="10 11" key="1">
    <citation type="submission" date="2018-03" db="EMBL/GenBank/DDBJ databases">
        <title>Whole genome sequencing of Histamine producing bacteria.</title>
        <authorList>
            <person name="Butler K."/>
        </authorList>
    </citation>
    <scope>NUCLEOTIDE SEQUENCE [LARGE SCALE GENOMIC DNA]</scope>
    <source>
        <strain evidence="10 11">JCM 13586</strain>
    </source>
</reference>
<dbReference type="GO" id="GO:0015562">
    <property type="term" value="F:efflux transmembrane transporter activity"/>
    <property type="evidence" value="ECO:0007669"/>
    <property type="project" value="InterPro"/>
</dbReference>
<feature type="transmembrane region" description="Helical" evidence="9">
    <location>
        <begin position="964"/>
        <end position="985"/>
    </location>
</feature>
<comment type="caution">
    <text evidence="10">The sequence shown here is derived from an EMBL/GenBank/DDBJ whole genome shotgun (WGS) entry which is preliminary data.</text>
</comment>
<evidence type="ECO:0000256" key="2">
    <source>
        <dbReference type="ARBA" id="ARBA00010942"/>
    </source>
</evidence>
<evidence type="ECO:0000256" key="9">
    <source>
        <dbReference type="RuleBase" id="RU364070"/>
    </source>
</evidence>
<keyword evidence="6 9" id="KW-0812">Transmembrane</keyword>
<evidence type="ECO:0000256" key="4">
    <source>
        <dbReference type="ARBA" id="ARBA00022475"/>
    </source>
</evidence>
<dbReference type="FunFam" id="1.20.1640.10:FF:000001">
    <property type="entry name" value="Efflux pump membrane transporter"/>
    <property type="match status" value="1"/>
</dbReference>
<dbReference type="NCBIfam" id="NF000282">
    <property type="entry name" value="RND_permease_1"/>
    <property type="match status" value="1"/>
</dbReference>
<dbReference type="PANTHER" id="PTHR32063:SF13">
    <property type="entry name" value="MULTIDRUG EFFLUX PUMP SUBUNIT ACRB-RELATED"/>
    <property type="match status" value="1"/>
</dbReference>
<keyword evidence="8 9" id="KW-0472">Membrane</keyword>
<protein>
    <recommendedName>
        <fullName evidence="9">Efflux pump membrane transporter</fullName>
    </recommendedName>
</protein>
<keyword evidence="7 9" id="KW-1133">Transmembrane helix</keyword>
<feature type="transmembrane region" description="Helical" evidence="9">
    <location>
        <begin position="438"/>
        <end position="460"/>
    </location>
</feature>
<organism evidence="10 11">
    <name type="scientific">Photobacterium lutimaris</name>
    <dbReference type="NCBI Taxonomy" id="388278"/>
    <lineage>
        <taxon>Bacteria</taxon>
        <taxon>Pseudomonadati</taxon>
        <taxon>Pseudomonadota</taxon>
        <taxon>Gammaproteobacteria</taxon>
        <taxon>Vibrionales</taxon>
        <taxon>Vibrionaceae</taxon>
        <taxon>Photobacterium</taxon>
    </lineage>
</organism>
<dbReference type="GO" id="GO:0005886">
    <property type="term" value="C:plasma membrane"/>
    <property type="evidence" value="ECO:0007669"/>
    <property type="project" value="UniProtKB-SubCell"/>
</dbReference>
<dbReference type="PANTHER" id="PTHR32063">
    <property type="match status" value="1"/>
</dbReference>
<evidence type="ECO:0000256" key="8">
    <source>
        <dbReference type="ARBA" id="ARBA00023136"/>
    </source>
</evidence>
<keyword evidence="3 9" id="KW-0813">Transport</keyword>
<dbReference type="Gene3D" id="1.20.1640.10">
    <property type="entry name" value="Multidrug efflux transporter AcrB transmembrane domain"/>
    <property type="match status" value="2"/>
</dbReference>
<dbReference type="GO" id="GO:0009636">
    <property type="term" value="P:response to toxic substance"/>
    <property type="evidence" value="ECO:0007669"/>
    <property type="project" value="UniProtKB-ARBA"/>
</dbReference>
<dbReference type="Gene3D" id="3.30.70.1320">
    <property type="entry name" value="Multidrug efflux transporter AcrB pore domain like"/>
    <property type="match status" value="1"/>
</dbReference>
<dbReference type="InterPro" id="IPR001036">
    <property type="entry name" value="Acrflvin-R"/>
</dbReference>
<dbReference type="RefSeq" id="WP_107348070.1">
    <property type="nucleotide sequence ID" value="NZ_PYMH01000002.1"/>
</dbReference>
<name>A0A2T3J0Y5_9GAMM</name>
<evidence type="ECO:0000256" key="6">
    <source>
        <dbReference type="ARBA" id="ARBA00022692"/>
    </source>
</evidence>